<sequence length="305" mass="35447">MKILTNKEIIQKYQEYLENDKMYSSHTVKAYINDLQTLIHFLVEEDLGDLGYMTHRIAKFYVASLHSHYDPKSIRRKISSVRSLFDYLIEEEILKDNPFENVDLPKIKKTLPKFIYEEEMLKFLNKIDVKTNLGLRNKVIFELLYGSGLRVSELTGIQLSDIDFINQEIIIHGKGSKDRLVPLHDLAIQTIKDYLKTSRIELALKHKEKTNLLLLNYKGTALTPRGVRVILNKELEKQASAMNLTPHSFRHSFATHLLNRGVDLRVVQELLGHVSLSTTQIYTKISREKLQDEYLKAHPRAFKKG</sequence>
<dbReference type="Gene3D" id="1.10.443.10">
    <property type="entry name" value="Intergrase catalytic core"/>
    <property type="match status" value="1"/>
</dbReference>
<dbReference type="PANTHER" id="PTHR30349">
    <property type="entry name" value="PHAGE INTEGRASE-RELATED"/>
    <property type="match status" value="1"/>
</dbReference>
<comment type="subunit">
    <text evidence="9">Forms a cyclic heterotetrameric complex composed of two molecules of XerC and two molecules of XerD.</text>
</comment>
<dbReference type="HAMAP" id="MF_01808">
    <property type="entry name" value="Recomb_XerC_XerD"/>
    <property type="match status" value="1"/>
</dbReference>
<dbReference type="GO" id="GO:0007059">
    <property type="term" value="P:chromosome segregation"/>
    <property type="evidence" value="ECO:0007669"/>
    <property type="project" value="UniProtKB-UniRule"/>
</dbReference>
<evidence type="ECO:0000256" key="5">
    <source>
        <dbReference type="ARBA" id="ARBA00022908"/>
    </source>
</evidence>
<feature type="active site" evidence="9">
    <location>
        <position position="273"/>
    </location>
</feature>
<evidence type="ECO:0000256" key="4">
    <source>
        <dbReference type="ARBA" id="ARBA00022829"/>
    </source>
</evidence>
<dbReference type="InterPro" id="IPR013762">
    <property type="entry name" value="Integrase-like_cat_sf"/>
</dbReference>
<feature type="active site" evidence="9">
    <location>
        <position position="250"/>
    </location>
</feature>
<feature type="active site" evidence="9">
    <location>
        <position position="247"/>
    </location>
</feature>
<evidence type="ECO:0000313" key="13">
    <source>
        <dbReference type="Proteomes" id="UP000512167"/>
    </source>
</evidence>
<dbReference type="InterPro" id="IPR002104">
    <property type="entry name" value="Integrase_catalytic"/>
</dbReference>
<evidence type="ECO:0000259" key="11">
    <source>
        <dbReference type="PROSITE" id="PS51900"/>
    </source>
</evidence>
<dbReference type="AlphaFoldDB" id="A0A7L6N627"/>
<evidence type="ECO:0000313" key="12">
    <source>
        <dbReference type="EMBL" id="QLY40717.1"/>
    </source>
</evidence>
<dbReference type="GO" id="GO:0009037">
    <property type="term" value="F:tyrosine-based site-specific recombinase activity"/>
    <property type="evidence" value="ECO:0007669"/>
    <property type="project" value="UniProtKB-UniRule"/>
</dbReference>
<gene>
    <name evidence="9" type="primary">xerC</name>
    <name evidence="12" type="ORF">HF295_07585</name>
</gene>
<evidence type="ECO:0000259" key="10">
    <source>
        <dbReference type="PROSITE" id="PS51898"/>
    </source>
</evidence>
<evidence type="ECO:0000256" key="6">
    <source>
        <dbReference type="ARBA" id="ARBA00023125"/>
    </source>
</evidence>
<dbReference type="InterPro" id="IPR044068">
    <property type="entry name" value="CB"/>
</dbReference>
<dbReference type="GO" id="GO:0005737">
    <property type="term" value="C:cytoplasm"/>
    <property type="evidence" value="ECO:0007669"/>
    <property type="project" value="UniProtKB-SubCell"/>
</dbReference>
<name>A0A7L6N627_9MOLU</name>
<evidence type="ECO:0000256" key="1">
    <source>
        <dbReference type="ARBA" id="ARBA00004496"/>
    </source>
</evidence>
<dbReference type="Proteomes" id="UP000512167">
    <property type="component" value="Chromosome"/>
</dbReference>
<dbReference type="PROSITE" id="PS51900">
    <property type="entry name" value="CB"/>
    <property type="match status" value="1"/>
</dbReference>
<keyword evidence="7 9" id="KW-0233">DNA recombination</keyword>
<keyword evidence="2 9" id="KW-0963">Cytoplasm</keyword>
<dbReference type="InterPro" id="IPR010998">
    <property type="entry name" value="Integrase_recombinase_N"/>
</dbReference>
<dbReference type="GO" id="GO:0051301">
    <property type="term" value="P:cell division"/>
    <property type="evidence" value="ECO:0007669"/>
    <property type="project" value="UniProtKB-KW"/>
</dbReference>
<evidence type="ECO:0000256" key="9">
    <source>
        <dbReference type="HAMAP-Rule" id="MF_01808"/>
    </source>
</evidence>
<dbReference type="KEGG" id="tbk:HF295_07585"/>
<feature type="active site" description="O-(3'-phospho-DNA)-tyrosine intermediate" evidence="9">
    <location>
        <position position="282"/>
    </location>
</feature>
<dbReference type="CDD" id="cd00798">
    <property type="entry name" value="INT_XerDC_C"/>
    <property type="match status" value="1"/>
</dbReference>
<dbReference type="EMBL" id="CP051151">
    <property type="protein sequence ID" value="QLY40717.1"/>
    <property type="molecule type" value="Genomic_DNA"/>
</dbReference>
<dbReference type="InterPro" id="IPR050090">
    <property type="entry name" value="Tyrosine_recombinase_XerCD"/>
</dbReference>
<feature type="active site" evidence="9">
    <location>
        <position position="150"/>
    </location>
</feature>
<comment type="subcellular location">
    <subcellularLocation>
        <location evidence="1 9">Cytoplasm</location>
    </subcellularLocation>
</comment>
<protein>
    <recommendedName>
        <fullName evidence="9">Tyrosine recombinase XerC</fullName>
    </recommendedName>
</protein>
<dbReference type="GO" id="GO:0006313">
    <property type="term" value="P:DNA transposition"/>
    <property type="evidence" value="ECO:0007669"/>
    <property type="project" value="UniProtKB-UniRule"/>
</dbReference>
<keyword evidence="3 9" id="KW-0132">Cell division</keyword>
<comment type="function">
    <text evidence="9">Site-specific tyrosine recombinase, which acts by catalyzing the cutting and rejoining of the recombining DNA molecules. The XerC-XerD complex is essential to convert dimers of the bacterial chromosome into monomers to permit their segregation at cell division. It also contributes to the segregational stability of plasmids.</text>
</comment>
<reference evidence="12 13" key="1">
    <citation type="submission" date="2020-04" db="EMBL/GenBank/DDBJ databases">
        <authorList>
            <person name="Zheng R.K."/>
            <person name="Sun C.M."/>
        </authorList>
    </citation>
    <scope>NUCLEOTIDE SEQUENCE [LARGE SCALE GENOMIC DNA]</scope>
    <source>
        <strain evidence="13">zrk29</strain>
    </source>
</reference>
<comment type="similarity">
    <text evidence="9">Belongs to the 'phage' integrase family. XerC subfamily.</text>
</comment>
<keyword evidence="6 9" id="KW-0238">DNA-binding</keyword>
<evidence type="ECO:0000256" key="3">
    <source>
        <dbReference type="ARBA" id="ARBA00022618"/>
    </source>
</evidence>
<keyword evidence="13" id="KW-1185">Reference proteome</keyword>
<dbReference type="Pfam" id="PF00589">
    <property type="entry name" value="Phage_integrase"/>
    <property type="match status" value="1"/>
</dbReference>
<proteinExistence type="inferred from homology"/>
<dbReference type="InterPro" id="IPR023009">
    <property type="entry name" value="Tyrosine_recombinase_XerC/XerD"/>
</dbReference>
<dbReference type="SUPFAM" id="SSF56349">
    <property type="entry name" value="DNA breaking-rejoining enzymes"/>
    <property type="match status" value="1"/>
</dbReference>
<dbReference type="InterPro" id="IPR011010">
    <property type="entry name" value="DNA_brk_join_enz"/>
</dbReference>
<keyword evidence="8 9" id="KW-0131">Cell cycle</keyword>
<feature type="domain" description="Core-binding (CB)" evidence="11">
    <location>
        <begin position="4"/>
        <end position="89"/>
    </location>
</feature>
<organism evidence="12 13">
    <name type="scientific">Hujiaoplasma nucleasis</name>
    <dbReference type="NCBI Taxonomy" id="2725268"/>
    <lineage>
        <taxon>Bacteria</taxon>
        <taxon>Bacillati</taxon>
        <taxon>Mycoplasmatota</taxon>
        <taxon>Mollicutes</taxon>
        <taxon>Candidatus Izemoplasmatales</taxon>
        <taxon>Hujiaoplasmataceae</taxon>
        <taxon>Hujiaoplasma</taxon>
    </lineage>
</organism>
<feature type="active site" evidence="9">
    <location>
        <position position="174"/>
    </location>
</feature>
<dbReference type="Pfam" id="PF02899">
    <property type="entry name" value="Phage_int_SAM_1"/>
    <property type="match status" value="1"/>
</dbReference>
<dbReference type="GO" id="GO:0003677">
    <property type="term" value="F:DNA binding"/>
    <property type="evidence" value="ECO:0007669"/>
    <property type="project" value="UniProtKB-UniRule"/>
</dbReference>
<accession>A0A7L6N627</accession>
<dbReference type="Gene3D" id="1.10.150.130">
    <property type="match status" value="1"/>
</dbReference>
<dbReference type="RefSeq" id="WP_312031565.1">
    <property type="nucleotide sequence ID" value="NZ_CP051151.1"/>
</dbReference>
<evidence type="ECO:0000256" key="8">
    <source>
        <dbReference type="ARBA" id="ARBA00023306"/>
    </source>
</evidence>
<feature type="domain" description="Tyr recombinase" evidence="10">
    <location>
        <begin position="110"/>
        <end position="295"/>
    </location>
</feature>
<keyword evidence="5 9" id="KW-0229">DNA integration</keyword>
<dbReference type="PANTHER" id="PTHR30349:SF77">
    <property type="entry name" value="TYROSINE RECOMBINASE XERC"/>
    <property type="match status" value="1"/>
</dbReference>
<keyword evidence="4 9" id="KW-0159">Chromosome partition</keyword>
<evidence type="ECO:0000256" key="7">
    <source>
        <dbReference type="ARBA" id="ARBA00023172"/>
    </source>
</evidence>
<dbReference type="PROSITE" id="PS51898">
    <property type="entry name" value="TYR_RECOMBINASE"/>
    <property type="match status" value="1"/>
</dbReference>
<dbReference type="InterPro" id="IPR004107">
    <property type="entry name" value="Integrase_SAM-like_N"/>
</dbReference>
<evidence type="ECO:0000256" key="2">
    <source>
        <dbReference type="ARBA" id="ARBA00022490"/>
    </source>
</evidence>